<organism evidence="2">
    <name type="scientific">Solanum lycopersicum</name>
    <name type="common">Tomato</name>
    <name type="synonym">Lycopersicon esculentum</name>
    <dbReference type="NCBI Taxonomy" id="4081"/>
    <lineage>
        <taxon>Eukaryota</taxon>
        <taxon>Viridiplantae</taxon>
        <taxon>Streptophyta</taxon>
        <taxon>Embryophyta</taxon>
        <taxon>Tracheophyta</taxon>
        <taxon>Spermatophyta</taxon>
        <taxon>Magnoliopsida</taxon>
        <taxon>eudicotyledons</taxon>
        <taxon>Gunneridae</taxon>
        <taxon>Pentapetalae</taxon>
        <taxon>asterids</taxon>
        <taxon>lamiids</taxon>
        <taxon>Solanales</taxon>
        <taxon>Solanaceae</taxon>
        <taxon>Solanoideae</taxon>
        <taxon>Solaneae</taxon>
        <taxon>Solanum</taxon>
        <taxon>Solanum subgen. Lycopersicon</taxon>
    </lineage>
</organism>
<dbReference type="Proteomes" id="UP000004994">
    <property type="component" value="Chromosome 6"/>
</dbReference>
<name>A0A3Q7GUM5_SOLLC</name>
<dbReference type="AlphaFoldDB" id="A0A3Q7GUM5"/>
<reference evidence="2" key="1">
    <citation type="journal article" date="2012" name="Nature">
        <title>The tomato genome sequence provides insights into fleshy fruit evolution.</title>
        <authorList>
            <consortium name="Tomato Genome Consortium"/>
        </authorList>
    </citation>
    <scope>NUCLEOTIDE SEQUENCE [LARGE SCALE GENOMIC DNA]</scope>
    <source>
        <strain evidence="2">cv. Heinz 1706</strain>
    </source>
</reference>
<evidence type="ECO:0000256" key="1">
    <source>
        <dbReference type="SAM" id="Phobius"/>
    </source>
</evidence>
<dbReference type="STRING" id="4081.A0A3Q7GUM5"/>
<feature type="transmembrane region" description="Helical" evidence="1">
    <location>
        <begin position="6"/>
        <end position="29"/>
    </location>
</feature>
<keyword evidence="1" id="KW-0812">Transmembrane</keyword>
<dbReference type="PANTHER" id="PTHR34965:SF1">
    <property type="entry name" value="OS07G0118300 PROTEIN"/>
    <property type="match status" value="1"/>
</dbReference>
<keyword evidence="1" id="KW-1133">Transmembrane helix</keyword>
<accession>A0A3Q7GUM5</accession>
<dbReference type="InParanoid" id="A0A3Q7GUM5"/>
<sequence length="136" mass="15727">MVFDGIFRCYAVVIAVIVVVAETEWAFFIKFWKLQSGSSQAKKHLPSRKIVAILLLFMQYGIIGQVGQFAFKENSFAIWNTRTTTYHPSHIVAPSQGEVPQTPRWSMEFHTDHELYSKLTIVKFSHDCYIVDTMDY</sequence>
<evidence type="ECO:0000313" key="2">
    <source>
        <dbReference type="EnsemblPlants" id="Solyc06g036463.1.1"/>
    </source>
</evidence>
<dbReference type="EnsemblPlants" id="Solyc06g036463.1.1">
    <property type="protein sequence ID" value="Solyc06g036463.1.1"/>
    <property type="gene ID" value="Solyc06g036463.1"/>
</dbReference>
<keyword evidence="1" id="KW-0472">Membrane</keyword>
<evidence type="ECO:0000313" key="3">
    <source>
        <dbReference type="Proteomes" id="UP000004994"/>
    </source>
</evidence>
<feature type="transmembrane region" description="Helical" evidence="1">
    <location>
        <begin position="50"/>
        <end position="71"/>
    </location>
</feature>
<reference evidence="2" key="2">
    <citation type="submission" date="2019-01" db="UniProtKB">
        <authorList>
            <consortium name="EnsemblPlants"/>
        </authorList>
    </citation>
    <scope>IDENTIFICATION</scope>
    <source>
        <strain evidence="2">cv. Heinz 1706</strain>
    </source>
</reference>
<protein>
    <submittedName>
        <fullName evidence="2">Uncharacterized protein</fullName>
    </submittedName>
</protein>
<dbReference type="Gramene" id="Solyc06g036463.1.1">
    <property type="protein sequence ID" value="Solyc06g036463.1.1"/>
    <property type="gene ID" value="Solyc06g036463.1"/>
</dbReference>
<keyword evidence="3" id="KW-1185">Reference proteome</keyword>
<proteinExistence type="predicted"/>
<dbReference type="PANTHER" id="PTHR34965">
    <property type="entry name" value="OS07G0118300 PROTEIN"/>
    <property type="match status" value="1"/>
</dbReference>